<protein>
    <recommendedName>
        <fullName evidence="3">GLPGLI family protein</fullName>
    </recommendedName>
</protein>
<dbReference type="EMBL" id="JAVDQS010000006">
    <property type="protein sequence ID" value="MDR6405545.1"/>
    <property type="molecule type" value="Genomic_DNA"/>
</dbReference>
<evidence type="ECO:0000313" key="2">
    <source>
        <dbReference type="Proteomes" id="UP001184853"/>
    </source>
</evidence>
<organism evidence="1 2">
    <name type="scientific">Chryseobacterium geocarposphaerae</name>
    <dbReference type="NCBI Taxonomy" id="1416776"/>
    <lineage>
        <taxon>Bacteria</taxon>
        <taxon>Pseudomonadati</taxon>
        <taxon>Bacteroidota</taxon>
        <taxon>Flavobacteriia</taxon>
        <taxon>Flavobacteriales</taxon>
        <taxon>Weeksellaceae</taxon>
        <taxon>Chryseobacterium group</taxon>
        <taxon>Chryseobacterium</taxon>
    </lineage>
</organism>
<name>A0ABU1LG32_9FLAO</name>
<accession>A0ABU1LG32</accession>
<comment type="caution">
    <text evidence="1">The sequence shown here is derived from an EMBL/GenBank/DDBJ whole genome shotgun (WGS) entry which is preliminary data.</text>
</comment>
<evidence type="ECO:0000313" key="1">
    <source>
        <dbReference type="EMBL" id="MDR6405545.1"/>
    </source>
</evidence>
<gene>
    <name evidence="1" type="ORF">J2781_002477</name>
</gene>
<dbReference type="PROSITE" id="PS51257">
    <property type="entry name" value="PROKAR_LIPOPROTEIN"/>
    <property type="match status" value="1"/>
</dbReference>
<proteinExistence type="predicted"/>
<evidence type="ECO:0008006" key="3">
    <source>
        <dbReference type="Google" id="ProtNLM"/>
    </source>
</evidence>
<reference evidence="1 2" key="1">
    <citation type="submission" date="2023-07" db="EMBL/GenBank/DDBJ databases">
        <title>Sorghum-associated microbial communities from plants grown in Nebraska, USA.</title>
        <authorList>
            <person name="Schachtman D."/>
        </authorList>
    </citation>
    <scope>NUCLEOTIDE SEQUENCE [LARGE SCALE GENOMIC DNA]</scope>
    <source>
        <strain evidence="1 2">DS1709</strain>
    </source>
</reference>
<dbReference type="RefSeq" id="WP_062161301.1">
    <property type="nucleotide sequence ID" value="NZ_JAVDQS010000006.1"/>
</dbReference>
<keyword evidence="2" id="KW-1185">Reference proteome</keyword>
<sequence>MIKKIILITGLVGSCIIYAQKFPAVLTFKDGKVVNGFADELAKVSKKNLLDYKESKDAQKKQVSLDDLSKIEYKEGNKTAIAEPIPVAELKNEKKWLYKIYTGKLNVYTFSNGDIENSFRNGNFYSKEAKHSIYIFQYKNEPGNIVTSMMDGGPLTINSFQKKANVKALLKYFKDKCPKVNEAYEKGEIEFKKDPFTFVEYFEKNCN</sequence>
<dbReference type="Proteomes" id="UP001184853">
    <property type="component" value="Unassembled WGS sequence"/>
</dbReference>